<dbReference type="SUPFAM" id="SSF52540">
    <property type="entry name" value="P-loop containing nucleoside triphosphate hydrolases"/>
    <property type="match status" value="1"/>
</dbReference>
<reference evidence="2" key="1">
    <citation type="journal article" date="2019" name="Int. J. Syst. Evol. Microbiol.">
        <title>The Global Catalogue of Microorganisms (GCM) 10K type strain sequencing project: providing services to taxonomists for standard genome sequencing and annotation.</title>
        <authorList>
            <consortium name="The Broad Institute Genomics Platform"/>
            <consortium name="The Broad Institute Genome Sequencing Center for Infectious Disease"/>
            <person name="Wu L."/>
            <person name="Ma J."/>
        </authorList>
    </citation>
    <scope>NUCLEOTIDE SEQUENCE [LARGE SCALE GENOMIC DNA]</scope>
    <source>
        <strain evidence="2">JCM 3325</strain>
    </source>
</reference>
<dbReference type="InterPro" id="IPR027417">
    <property type="entry name" value="P-loop_NTPase"/>
</dbReference>
<organism evidence="1 2">
    <name type="scientific">Actinomadura vinacea</name>
    <dbReference type="NCBI Taxonomy" id="115336"/>
    <lineage>
        <taxon>Bacteria</taxon>
        <taxon>Bacillati</taxon>
        <taxon>Actinomycetota</taxon>
        <taxon>Actinomycetes</taxon>
        <taxon>Streptosporangiales</taxon>
        <taxon>Thermomonosporaceae</taxon>
        <taxon>Actinomadura</taxon>
    </lineage>
</organism>
<dbReference type="RefSeq" id="WP_344592315.1">
    <property type="nucleotide sequence ID" value="NZ_BAAARW010000020.1"/>
</dbReference>
<dbReference type="InterPro" id="IPR059206">
    <property type="entry name" value="Sll1717-like"/>
</dbReference>
<evidence type="ECO:0000313" key="2">
    <source>
        <dbReference type="Proteomes" id="UP001501231"/>
    </source>
</evidence>
<comment type="caution">
    <text evidence="1">The sequence shown here is derived from an EMBL/GenBank/DDBJ whole genome shotgun (WGS) entry which is preliminary data.</text>
</comment>
<sequence length="626" mass="69805">MTAESIELPALYFGHDDAENDITEGGLLRAGFLRTAAYEAARRSRRRLIVGRKGTGKSAICRTLAAEENRSLVTALVTPDELSADELRRFELQGIAGELAKAQLWRYVLAVRVAQYLVEHAEQMHGKPSAAVRDLRDFLVANGELEENRPKFWQIVRRLKTSLSLEAFGVKVGMDAAGADQGAPSEGIRAAGQLDLVEKRIRRVIDELGCPADHPRLLIMVDQVEDVWSNDGASDSLVIGLLRAARNVAHVFPGVSCVVFLRSDIYDLLQFSDKDKYRGTEMRLDWTPAQLLDLALTRAQASLGEPVDADRLWARIFPATVGGVPIEEYIVSRTLRRPRDIIHLCNLCCDVAERNGHDRITAADVAEATAQYSRWKLEDLANEYLVNYPFLGSLFGLFKDAGYMITRAAFHERWERAAGTLAESLPGHSGSLSADAVLNVLYEIGFLGVRRNDRILYAYEESRIELSDHEFHIHPAFRHALRATGAITPQPHDATMQVNVAAGRDAVNMHVERGSMQTRLGRSARRGLERLTLDLDDARLPYSERDEVYDELKRMSRLVQEAANGYATADLIEVVLRVADDLLAMSERLEADGFTEAARGRFYVRSIEDVGRRLRAEARGTSRPTG</sequence>
<accession>A0ABP5WNL2</accession>
<dbReference type="EMBL" id="BAAARW010000020">
    <property type="protein sequence ID" value="GAA2431810.1"/>
    <property type="molecule type" value="Genomic_DNA"/>
</dbReference>
<evidence type="ECO:0000313" key="1">
    <source>
        <dbReference type="EMBL" id="GAA2431810.1"/>
    </source>
</evidence>
<proteinExistence type="predicted"/>
<dbReference type="Proteomes" id="UP001501231">
    <property type="component" value="Unassembled WGS sequence"/>
</dbReference>
<name>A0ABP5WNL2_9ACTN</name>
<gene>
    <name evidence="1" type="ORF">GCM10010191_52080</name>
</gene>
<keyword evidence="2" id="KW-1185">Reference proteome</keyword>
<dbReference type="NCBIfam" id="NF047389">
    <property type="entry name" value="ATPase_Sll1717"/>
    <property type="match status" value="1"/>
</dbReference>
<protein>
    <recommendedName>
        <fullName evidence="3">Orc1-like AAA ATPase domain-containing protein</fullName>
    </recommendedName>
</protein>
<evidence type="ECO:0008006" key="3">
    <source>
        <dbReference type="Google" id="ProtNLM"/>
    </source>
</evidence>